<dbReference type="Proteomes" id="UP000008206">
    <property type="component" value="Plasmid Cy782202"/>
</dbReference>
<organism evidence="2 3">
    <name type="scientific">Gloeothece verrucosa (strain PCC 7822)</name>
    <name type="common">Cyanothece sp. (strain PCC 7822)</name>
    <dbReference type="NCBI Taxonomy" id="497965"/>
    <lineage>
        <taxon>Bacteria</taxon>
        <taxon>Bacillati</taxon>
        <taxon>Cyanobacteriota</taxon>
        <taxon>Cyanophyceae</taxon>
        <taxon>Oscillatoriophycideae</taxon>
        <taxon>Chroococcales</taxon>
        <taxon>Aphanothecaceae</taxon>
        <taxon>Gloeothece</taxon>
        <taxon>Gloeothece verrucosa</taxon>
    </lineage>
</organism>
<feature type="domain" description="Polysaccharide pyruvyl transferase" evidence="1">
    <location>
        <begin position="56"/>
        <end position="295"/>
    </location>
</feature>
<geneLocation type="plasmid" evidence="2 3">
    <name>Cy782202</name>
</geneLocation>
<proteinExistence type="predicted"/>
<sequence>MNSTSKQGRLYYAELPPVPLGIRGIWKNTLFYLKHLNLIKKRKIVYALLPPPWIRNAGDQAQVIAIQNWLRKHFPSLLILELDQDQVTKILPSLRYLISKDDIIILHSGGNLGDRYMSTESVRRRLIQTFKENVIISLPQTIYFTNTEHGKSQTVKTSEIYKAHHKLTILCRDLYSAHLSESLLPQTPTFCIPDFVLTLPPRKRQNHKAKIVFCLRNDNDIESAFSLQEKEALIAKFSHNSILMDIRRSDPVLPHERQTFVEETLAKIEQAEVVVTDRFHGLIFAIVCQRPCVALPSIGHKMSFGILWFKELAFVKWAEKMEDVPTLIEECKKCTDYQVPNWNHRYFDQLPQALGLLEKKEWIITSELLYNYHSLNSAKEWKLYSQYQLPQDVEFTSEGISFSGKTLSADQWCYVYLDPLFYSWTNLSWHMQVQRVTDFREFAFNFRYQDFDNRYRYRFEAGRAFFDRRVRGKWENNMASVPFDMKVRTWYALRIDICGAVFRLYVNDELLLQSFSDELTQGSICIILWETNEKTDLVAIVKDIKVYHLLSQQ</sequence>
<dbReference type="Pfam" id="PF04230">
    <property type="entry name" value="PS_pyruv_trans"/>
    <property type="match status" value="1"/>
</dbReference>
<evidence type="ECO:0000313" key="2">
    <source>
        <dbReference type="EMBL" id="ADN18325.1"/>
    </source>
</evidence>
<reference evidence="3" key="1">
    <citation type="journal article" date="2011" name="MBio">
        <title>Novel metabolic attributes of the genus Cyanothece, comprising a group of unicellular nitrogen-fixing Cyanobacteria.</title>
        <authorList>
            <person name="Bandyopadhyay A."/>
            <person name="Elvitigala T."/>
            <person name="Welsh E."/>
            <person name="Stockel J."/>
            <person name="Liberton M."/>
            <person name="Min H."/>
            <person name="Sherman L.A."/>
            <person name="Pakrasi H.B."/>
        </authorList>
    </citation>
    <scope>NUCLEOTIDE SEQUENCE [LARGE SCALE GENOMIC DNA]</scope>
    <source>
        <strain evidence="3">PCC 7822</strain>
        <plasmid evidence="3">Cy782202</plasmid>
    </source>
</reference>
<keyword evidence="2" id="KW-0614">Plasmid</keyword>
<evidence type="ECO:0000259" key="1">
    <source>
        <dbReference type="Pfam" id="PF04230"/>
    </source>
</evidence>
<dbReference type="AlphaFoldDB" id="E0UMZ5"/>
<keyword evidence="3" id="KW-1185">Reference proteome</keyword>
<dbReference type="InterPro" id="IPR007345">
    <property type="entry name" value="Polysacch_pyruvyl_Trfase"/>
</dbReference>
<dbReference type="Gene3D" id="2.60.120.560">
    <property type="entry name" value="Exo-inulinase, domain 1"/>
    <property type="match status" value="1"/>
</dbReference>
<dbReference type="KEGG" id="cyj:Cyan7822_6565"/>
<keyword evidence="2" id="KW-0808">Transferase</keyword>
<dbReference type="RefSeq" id="WP_013335067.1">
    <property type="nucleotide sequence ID" value="NC_014534.1"/>
</dbReference>
<dbReference type="OrthoDB" id="9807674at2"/>
<protein>
    <submittedName>
        <fullName evidence="2">Polysaccharide pyruvyl transferase</fullName>
    </submittedName>
</protein>
<dbReference type="HOGENOM" id="CLU_492369_0_0_3"/>
<accession>E0UMZ5</accession>
<dbReference type="EMBL" id="CP002200">
    <property type="protein sequence ID" value="ADN18325.1"/>
    <property type="molecule type" value="Genomic_DNA"/>
</dbReference>
<dbReference type="GO" id="GO:0016740">
    <property type="term" value="F:transferase activity"/>
    <property type="evidence" value="ECO:0007669"/>
    <property type="project" value="UniProtKB-KW"/>
</dbReference>
<name>E0UMZ5_GLOV7</name>
<evidence type="ECO:0000313" key="3">
    <source>
        <dbReference type="Proteomes" id="UP000008206"/>
    </source>
</evidence>
<gene>
    <name evidence="2" type="ordered locus">Cyan7822_6565</name>
</gene>